<feature type="transmembrane region" description="Helical" evidence="1">
    <location>
        <begin position="353"/>
        <end position="382"/>
    </location>
</feature>
<gene>
    <name evidence="2" type="ORF">A0U92_08315</name>
</gene>
<feature type="transmembrane region" description="Helical" evidence="1">
    <location>
        <begin position="179"/>
        <end position="201"/>
    </location>
</feature>
<keyword evidence="3" id="KW-1185">Reference proteome</keyword>
<feature type="transmembrane region" description="Helical" evidence="1">
    <location>
        <begin position="246"/>
        <end position="268"/>
    </location>
</feature>
<evidence type="ECO:0000313" key="2">
    <source>
        <dbReference type="EMBL" id="AQS84783.1"/>
    </source>
</evidence>
<feature type="transmembrane region" description="Helical" evidence="1">
    <location>
        <begin position="107"/>
        <end position="128"/>
    </location>
</feature>
<sequence length="409" mass="44629">MAGKWLVIAAIMFNPLLCFLDTKGLLHASSGVVALAELIIIFAGTWYVRQQMQTLAITLALIISAYVVGAHLINSTVSLKILHDLWIPYVFYLLGTLSSLKTAKTTVWISIVFVLFFGFFELLAFNVYGQFFNVWQYYVDKGALGTNVINYQNTTSFLSGNRAADARTYFPSLLGSARISSVFLEPVSLGNYATILFAWGLSLWKKGSGSEMLVILALGFLCIILGDSRFATGCCFLMVMLRFTPLVRSSLFVIGLPVLVMTILTVVGSTHEIPGVHPGILSDDFKGRLLFSGRLLDDWSLASWFGLAPSPVYTADTGYAYLCNNLGVLLTVTLWILIAFHRNSSPEAAIMKTMLAVYFSTSLCIGANAVTIKTGALLWFLYGALDASSRNSLFPGASALSVPRETRAG</sequence>
<dbReference type="EMBL" id="CP014692">
    <property type="protein sequence ID" value="AQS84783.1"/>
    <property type="molecule type" value="Genomic_DNA"/>
</dbReference>
<accession>A0A1U9KG51</accession>
<evidence type="ECO:0008006" key="4">
    <source>
        <dbReference type="Google" id="ProtNLM"/>
    </source>
</evidence>
<feature type="transmembrane region" description="Helical" evidence="1">
    <location>
        <begin position="55"/>
        <end position="73"/>
    </location>
</feature>
<proteinExistence type="predicted"/>
<feature type="transmembrane region" description="Helical" evidence="1">
    <location>
        <begin position="319"/>
        <end position="341"/>
    </location>
</feature>
<feature type="transmembrane region" description="Helical" evidence="1">
    <location>
        <begin position="28"/>
        <end position="48"/>
    </location>
</feature>
<dbReference type="Proteomes" id="UP000188937">
    <property type="component" value="Chromosome"/>
</dbReference>
<keyword evidence="1" id="KW-0812">Transmembrane</keyword>
<dbReference type="KEGG" id="aace:A0U92_08315"/>
<dbReference type="AlphaFoldDB" id="A0A1U9KG51"/>
<feature type="transmembrane region" description="Helical" evidence="1">
    <location>
        <begin position="213"/>
        <end position="240"/>
    </location>
</feature>
<evidence type="ECO:0000256" key="1">
    <source>
        <dbReference type="SAM" id="Phobius"/>
    </source>
</evidence>
<name>A0A1U9KG51_ACEAC</name>
<organism evidence="2 3">
    <name type="scientific">Acetobacter aceti</name>
    <dbReference type="NCBI Taxonomy" id="435"/>
    <lineage>
        <taxon>Bacteria</taxon>
        <taxon>Pseudomonadati</taxon>
        <taxon>Pseudomonadota</taxon>
        <taxon>Alphaproteobacteria</taxon>
        <taxon>Acetobacterales</taxon>
        <taxon>Acetobacteraceae</taxon>
        <taxon>Acetobacter</taxon>
        <taxon>Acetobacter subgen. Acetobacter</taxon>
    </lineage>
</organism>
<keyword evidence="1" id="KW-1133">Transmembrane helix</keyword>
<keyword evidence="1" id="KW-0472">Membrane</keyword>
<reference evidence="2 3" key="1">
    <citation type="submission" date="2016-03" db="EMBL/GenBank/DDBJ databases">
        <title>Acetic acid bacteria sequencing.</title>
        <authorList>
            <person name="Brandt J."/>
            <person name="Jakob F."/>
            <person name="Vogel R.F."/>
        </authorList>
    </citation>
    <scope>NUCLEOTIDE SEQUENCE [LARGE SCALE GENOMIC DNA]</scope>
    <source>
        <strain evidence="2 3">TMW2.1153</strain>
    </source>
</reference>
<evidence type="ECO:0000313" key="3">
    <source>
        <dbReference type="Proteomes" id="UP000188937"/>
    </source>
</evidence>
<protein>
    <recommendedName>
        <fullName evidence="4">Polysaccharide polymerase</fullName>
    </recommendedName>
</protein>